<feature type="transmembrane region" description="Helical" evidence="2">
    <location>
        <begin position="150"/>
        <end position="170"/>
    </location>
</feature>
<keyword evidence="4" id="KW-1185">Reference proteome</keyword>
<dbReference type="AlphaFoldDB" id="A0A4R2JAX1"/>
<sequence>MQPNPPPPGFPPYGQPPMAGGPAPWGGGPSPLAAPPRPRANAAAAATAGILALITAGMLVWFALYNVDIAGQPDVGWSSLEVQNVLGGVIGAVLLVVAAGFTFARKIPGAWTLCVVCVLFTVVDFVSPLLRGADFDAHVKFLFGFARSNGVAIGLSIIFGVLTAIMAAVAGSTKSYGPTTATPYRP</sequence>
<keyword evidence="2" id="KW-1133">Transmembrane helix</keyword>
<dbReference type="EMBL" id="SLWS01000007">
    <property type="protein sequence ID" value="TCO55944.1"/>
    <property type="molecule type" value="Genomic_DNA"/>
</dbReference>
<accession>A0A4R2JAX1</accession>
<keyword evidence="2" id="KW-0812">Transmembrane</keyword>
<keyword evidence="2" id="KW-0472">Membrane</keyword>
<evidence type="ECO:0000256" key="2">
    <source>
        <dbReference type="SAM" id="Phobius"/>
    </source>
</evidence>
<proteinExistence type="predicted"/>
<feature type="transmembrane region" description="Helical" evidence="2">
    <location>
        <begin position="110"/>
        <end position="130"/>
    </location>
</feature>
<feature type="compositionally biased region" description="Pro residues" evidence="1">
    <location>
        <begin position="1"/>
        <end position="15"/>
    </location>
</feature>
<protein>
    <submittedName>
        <fullName evidence="3">Uncharacterized protein</fullName>
    </submittedName>
</protein>
<evidence type="ECO:0000256" key="1">
    <source>
        <dbReference type="SAM" id="MobiDB-lite"/>
    </source>
</evidence>
<feature type="region of interest" description="Disordered" evidence="1">
    <location>
        <begin position="1"/>
        <end position="36"/>
    </location>
</feature>
<feature type="transmembrane region" description="Helical" evidence="2">
    <location>
        <begin position="42"/>
        <end position="65"/>
    </location>
</feature>
<dbReference type="OrthoDB" id="3633836at2"/>
<gene>
    <name evidence="3" type="ORF">EV192_107367</name>
</gene>
<reference evidence="3 4" key="1">
    <citation type="submission" date="2019-03" db="EMBL/GenBank/DDBJ databases">
        <title>Genomic Encyclopedia of Type Strains, Phase IV (KMG-IV): sequencing the most valuable type-strain genomes for metagenomic binning, comparative biology and taxonomic classification.</title>
        <authorList>
            <person name="Goeker M."/>
        </authorList>
    </citation>
    <scope>NUCLEOTIDE SEQUENCE [LARGE SCALE GENOMIC DNA]</scope>
    <source>
        <strain evidence="3 4">DSM 45934</strain>
    </source>
</reference>
<evidence type="ECO:0000313" key="3">
    <source>
        <dbReference type="EMBL" id="TCO55944.1"/>
    </source>
</evidence>
<organism evidence="3 4">
    <name type="scientific">Actinocrispum wychmicini</name>
    <dbReference type="NCBI Taxonomy" id="1213861"/>
    <lineage>
        <taxon>Bacteria</taxon>
        <taxon>Bacillati</taxon>
        <taxon>Actinomycetota</taxon>
        <taxon>Actinomycetes</taxon>
        <taxon>Pseudonocardiales</taxon>
        <taxon>Pseudonocardiaceae</taxon>
        <taxon>Actinocrispum</taxon>
    </lineage>
</organism>
<comment type="caution">
    <text evidence="3">The sequence shown here is derived from an EMBL/GenBank/DDBJ whole genome shotgun (WGS) entry which is preliminary data.</text>
</comment>
<evidence type="ECO:0000313" key="4">
    <source>
        <dbReference type="Proteomes" id="UP000295680"/>
    </source>
</evidence>
<feature type="transmembrane region" description="Helical" evidence="2">
    <location>
        <begin position="85"/>
        <end position="103"/>
    </location>
</feature>
<name>A0A4R2JAX1_9PSEU</name>
<dbReference type="Proteomes" id="UP000295680">
    <property type="component" value="Unassembled WGS sequence"/>
</dbReference>